<feature type="domain" description="DHFR" evidence="9">
    <location>
        <begin position="5"/>
        <end position="162"/>
    </location>
</feature>
<evidence type="ECO:0000313" key="10">
    <source>
        <dbReference type="EMBL" id="QEG20592.1"/>
    </source>
</evidence>
<evidence type="ECO:0000256" key="2">
    <source>
        <dbReference type="ARBA" id="ARBA00009539"/>
    </source>
</evidence>
<dbReference type="GO" id="GO:0005829">
    <property type="term" value="C:cytosol"/>
    <property type="evidence" value="ECO:0007669"/>
    <property type="project" value="TreeGrafter"/>
</dbReference>
<keyword evidence="11" id="KW-1185">Reference proteome</keyword>
<proteinExistence type="inferred from homology"/>
<dbReference type="EMBL" id="CP042912">
    <property type="protein sequence ID" value="QEG20592.1"/>
    <property type="molecule type" value="Genomic_DNA"/>
</dbReference>
<dbReference type="CDD" id="cd00209">
    <property type="entry name" value="DHFR"/>
    <property type="match status" value="1"/>
</dbReference>
<gene>
    <name evidence="10" type="primary">dfrA</name>
    <name evidence="10" type="ORF">MFFC18_04410</name>
</gene>
<evidence type="ECO:0000256" key="4">
    <source>
        <dbReference type="ARBA" id="ARBA00022563"/>
    </source>
</evidence>
<evidence type="ECO:0000256" key="1">
    <source>
        <dbReference type="ARBA" id="ARBA00004903"/>
    </source>
</evidence>
<organism evidence="10 11">
    <name type="scientific">Mariniblastus fucicola</name>
    <dbReference type="NCBI Taxonomy" id="980251"/>
    <lineage>
        <taxon>Bacteria</taxon>
        <taxon>Pseudomonadati</taxon>
        <taxon>Planctomycetota</taxon>
        <taxon>Planctomycetia</taxon>
        <taxon>Pirellulales</taxon>
        <taxon>Pirellulaceae</taxon>
        <taxon>Mariniblastus</taxon>
    </lineage>
</organism>
<dbReference type="AlphaFoldDB" id="A0A5B9P6G7"/>
<dbReference type="GO" id="GO:0046655">
    <property type="term" value="P:folic acid metabolic process"/>
    <property type="evidence" value="ECO:0007669"/>
    <property type="project" value="TreeGrafter"/>
</dbReference>
<dbReference type="GO" id="GO:0004146">
    <property type="term" value="F:dihydrofolate reductase activity"/>
    <property type="evidence" value="ECO:0007669"/>
    <property type="project" value="UniProtKB-EC"/>
</dbReference>
<dbReference type="GO" id="GO:0006730">
    <property type="term" value="P:one-carbon metabolic process"/>
    <property type="evidence" value="ECO:0007669"/>
    <property type="project" value="UniProtKB-KW"/>
</dbReference>
<dbReference type="GO" id="GO:0070401">
    <property type="term" value="F:NADP+ binding"/>
    <property type="evidence" value="ECO:0007669"/>
    <property type="project" value="UniProtKB-ARBA"/>
</dbReference>
<comment type="pathway">
    <text evidence="1 8">Cofactor biosynthesis; tetrahydrofolate biosynthesis; 5,6,7,8-tetrahydrofolate from 7,8-dihydrofolate: step 1/1.</text>
</comment>
<dbReference type="GO" id="GO:0046452">
    <property type="term" value="P:dihydrofolate metabolic process"/>
    <property type="evidence" value="ECO:0007669"/>
    <property type="project" value="TreeGrafter"/>
</dbReference>
<evidence type="ECO:0000313" key="11">
    <source>
        <dbReference type="Proteomes" id="UP000322214"/>
    </source>
</evidence>
<comment type="similarity">
    <text evidence="2 8">Belongs to the dihydrofolate reductase family.</text>
</comment>
<evidence type="ECO:0000256" key="5">
    <source>
        <dbReference type="ARBA" id="ARBA00022857"/>
    </source>
</evidence>
<sequence length="169" mass="18750">MSKKTVSMIVAAAENGIIGKNGDMPWRLSADLKNFKQITMGSTIIMGRKTWDSIQRLLPGRTTVIVTRQEDFHVEGAIVVNSLDAALSATEDPSPFVVGGAEIYRLALPQVTRIYLTRVHAQIEGDTVMPGIDFSRWKVLESNRHSADEKNSHDYSFEIYEKVAAGEVQ</sequence>
<dbReference type="PRINTS" id="PR00070">
    <property type="entry name" value="DHFR"/>
</dbReference>
<evidence type="ECO:0000256" key="8">
    <source>
        <dbReference type="PIRNR" id="PIRNR000194"/>
    </source>
</evidence>
<evidence type="ECO:0000256" key="7">
    <source>
        <dbReference type="ARBA" id="ARBA00025067"/>
    </source>
</evidence>
<keyword evidence="5 8" id="KW-0521">NADP</keyword>
<reference evidence="10 11" key="1">
    <citation type="submission" date="2019-08" db="EMBL/GenBank/DDBJ databases">
        <title>Deep-cultivation of Planctomycetes and their phenomic and genomic characterization uncovers novel biology.</title>
        <authorList>
            <person name="Wiegand S."/>
            <person name="Jogler M."/>
            <person name="Boedeker C."/>
            <person name="Pinto D."/>
            <person name="Vollmers J."/>
            <person name="Rivas-Marin E."/>
            <person name="Kohn T."/>
            <person name="Peeters S.H."/>
            <person name="Heuer A."/>
            <person name="Rast P."/>
            <person name="Oberbeckmann S."/>
            <person name="Bunk B."/>
            <person name="Jeske O."/>
            <person name="Meyerdierks A."/>
            <person name="Storesund J.E."/>
            <person name="Kallscheuer N."/>
            <person name="Luecker S."/>
            <person name="Lage O.M."/>
            <person name="Pohl T."/>
            <person name="Merkel B.J."/>
            <person name="Hornburger P."/>
            <person name="Mueller R.-W."/>
            <person name="Bruemmer F."/>
            <person name="Labrenz M."/>
            <person name="Spormann A.M."/>
            <person name="Op den Camp H."/>
            <person name="Overmann J."/>
            <person name="Amann R."/>
            <person name="Jetten M.S.M."/>
            <person name="Mascher T."/>
            <person name="Medema M.H."/>
            <person name="Devos D.P."/>
            <person name="Kaster A.-K."/>
            <person name="Ovreas L."/>
            <person name="Rohde M."/>
            <person name="Galperin M.Y."/>
            <person name="Jogler C."/>
        </authorList>
    </citation>
    <scope>NUCLEOTIDE SEQUENCE [LARGE SCALE GENOMIC DNA]</scope>
    <source>
        <strain evidence="10 11">FC18</strain>
    </source>
</reference>
<dbReference type="Proteomes" id="UP000322214">
    <property type="component" value="Chromosome"/>
</dbReference>
<keyword evidence="6 8" id="KW-0560">Oxidoreductase</keyword>
<dbReference type="InterPro" id="IPR024072">
    <property type="entry name" value="DHFR-like_dom_sf"/>
</dbReference>
<dbReference type="KEGG" id="mff:MFFC18_04410"/>
<dbReference type="UniPathway" id="UPA00077">
    <property type="reaction ID" value="UER00158"/>
</dbReference>
<dbReference type="Gene3D" id="3.40.430.10">
    <property type="entry name" value="Dihydrofolate Reductase, subunit A"/>
    <property type="match status" value="1"/>
</dbReference>
<evidence type="ECO:0000259" key="9">
    <source>
        <dbReference type="PROSITE" id="PS51330"/>
    </source>
</evidence>
<dbReference type="GO" id="GO:0046654">
    <property type="term" value="P:tetrahydrofolate biosynthetic process"/>
    <property type="evidence" value="ECO:0007669"/>
    <property type="project" value="UniProtKB-UniPathway"/>
</dbReference>
<dbReference type="FunFam" id="3.40.430.10:FF:000001">
    <property type="entry name" value="Dihydrofolate reductase"/>
    <property type="match status" value="1"/>
</dbReference>
<protein>
    <recommendedName>
        <fullName evidence="3 8">Dihydrofolate reductase</fullName>
        <ecNumber evidence="3 8">1.5.1.3</ecNumber>
    </recommendedName>
</protein>
<name>A0A5B9P6G7_9BACT</name>
<comment type="function">
    <text evidence="7 8">Key enzyme in folate metabolism. Catalyzes an essential reaction for de novo glycine and purine synthesis, and for DNA precursor synthesis.</text>
</comment>
<dbReference type="InterPro" id="IPR001796">
    <property type="entry name" value="DHFR_dom"/>
</dbReference>
<evidence type="ECO:0000256" key="3">
    <source>
        <dbReference type="ARBA" id="ARBA00012856"/>
    </source>
</evidence>
<dbReference type="SUPFAM" id="SSF53597">
    <property type="entry name" value="Dihydrofolate reductase-like"/>
    <property type="match status" value="1"/>
</dbReference>
<dbReference type="EC" id="1.5.1.3" evidence="3 8"/>
<dbReference type="Pfam" id="PF00186">
    <property type="entry name" value="DHFR_1"/>
    <property type="match status" value="1"/>
</dbReference>
<comment type="catalytic activity">
    <reaction evidence="8">
        <text>(6S)-5,6,7,8-tetrahydrofolate + NADP(+) = 7,8-dihydrofolate + NADPH + H(+)</text>
        <dbReference type="Rhea" id="RHEA:15009"/>
        <dbReference type="ChEBI" id="CHEBI:15378"/>
        <dbReference type="ChEBI" id="CHEBI:57451"/>
        <dbReference type="ChEBI" id="CHEBI:57453"/>
        <dbReference type="ChEBI" id="CHEBI:57783"/>
        <dbReference type="ChEBI" id="CHEBI:58349"/>
        <dbReference type="EC" id="1.5.1.3"/>
    </reaction>
</comment>
<dbReference type="RefSeq" id="WP_075084798.1">
    <property type="nucleotide sequence ID" value="NZ_CP042912.1"/>
</dbReference>
<keyword evidence="4 8" id="KW-0554">One-carbon metabolism</keyword>
<accession>A0A5B9P6G7</accession>
<dbReference type="InterPro" id="IPR012259">
    <property type="entry name" value="DHFR"/>
</dbReference>
<dbReference type="PIRSF" id="PIRSF000194">
    <property type="entry name" value="DHFR"/>
    <property type="match status" value="1"/>
</dbReference>
<evidence type="ECO:0000256" key="6">
    <source>
        <dbReference type="ARBA" id="ARBA00023002"/>
    </source>
</evidence>
<dbReference type="STRING" id="980251.GCA_001642875_02374"/>
<dbReference type="PANTHER" id="PTHR48069:SF3">
    <property type="entry name" value="DIHYDROFOLATE REDUCTASE"/>
    <property type="match status" value="1"/>
</dbReference>
<dbReference type="PROSITE" id="PS51330">
    <property type="entry name" value="DHFR_2"/>
    <property type="match status" value="1"/>
</dbReference>
<dbReference type="PANTHER" id="PTHR48069">
    <property type="entry name" value="DIHYDROFOLATE REDUCTASE"/>
    <property type="match status" value="1"/>
</dbReference>
<dbReference type="OrthoDB" id="9804315at2"/>